<feature type="region of interest" description="Disordered" evidence="1">
    <location>
        <begin position="166"/>
        <end position="206"/>
    </location>
</feature>
<evidence type="ECO:0000256" key="1">
    <source>
        <dbReference type="SAM" id="MobiDB-lite"/>
    </source>
</evidence>
<dbReference type="CDD" id="cd00920">
    <property type="entry name" value="Cupredoxin"/>
    <property type="match status" value="1"/>
</dbReference>
<proteinExistence type="predicted"/>
<name>A0AA39X156_9PEZI</name>
<dbReference type="Gene3D" id="2.60.40.420">
    <property type="entry name" value="Cupredoxins - blue copper proteins"/>
    <property type="match status" value="1"/>
</dbReference>
<feature type="compositionally biased region" description="Low complexity" evidence="1">
    <location>
        <begin position="166"/>
        <end position="201"/>
    </location>
</feature>
<dbReference type="PANTHER" id="PTHR34883:SF15">
    <property type="entry name" value="EXTRACELLULAR SERINE-RICH PROTEIN"/>
    <property type="match status" value="1"/>
</dbReference>
<feature type="signal peptide" evidence="2">
    <location>
        <begin position="1"/>
        <end position="24"/>
    </location>
</feature>
<reference evidence="3" key="1">
    <citation type="submission" date="2023-06" db="EMBL/GenBank/DDBJ databases">
        <title>Genome-scale phylogeny and comparative genomics of the fungal order Sordariales.</title>
        <authorList>
            <consortium name="Lawrence Berkeley National Laboratory"/>
            <person name="Hensen N."/>
            <person name="Bonometti L."/>
            <person name="Westerberg I."/>
            <person name="Brannstrom I.O."/>
            <person name="Guillou S."/>
            <person name="Cros-Aarteil S."/>
            <person name="Calhoun S."/>
            <person name="Haridas S."/>
            <person name="Kuo A."/>
            <person name="Mondo S."/>
            <person name="Pangilinan J."/>
            <person name="Riley R."/>
            <person name="LaButti K."/>
            <person name="Andreopoulos B."/>
            <person name="Lipzen A."/>
            <person name="Chen C."/>
            <person name="Yanf M."/>
            <person name="Daum C."/>
            <person name="Ng V."/>
            <person name="Clum A."/>
            <person name="Steindorff A."/>
            <person name="Ohm R."/>
            <person name="Martin F."/>
            <person name="Silar P."/>
            <person name="Natvig D."/>
            <person name="Lalanne C."/>
            <person name="Gautier V."/>
            <person name="Ament-velasquez S.L."/>
            <person name="Kruys A."/>
            <person name="Hutchinson M.I."/>
            <person name="Powell A.J."/>
            <person name="Barry K."/>
            <person name="Miller A.N."/>
            <person name="Grigoriev I.V."/>
            <person name="Debuchy R."/>
            <person name="Gladieux P."/>
            <person name="Thoren M.H."/>
            <person name="Johannesson H."/>
        </authorList>
    </citation>
    <scope>NUCLEOTIDE SEQUENCE</scope>
    <source>
        <strain evidence="3">SMH3391-2</strain>
    </source>
</reference>
<protein>
    <recommendedName>
        <fullName evidence="5">Extracellular serine-rich protein</fullName>
    </recommendedName>
</protein>
<organism evidence="3 4">
    <name type="scientific">Bombardia bombarda</name>
    <dbReference type="NCBI Taxonomy" id="252184"/>
    <lineage>
        <taxon>Eukaryota</taxon>
        <taxon>Fungi</taxon>
        <taxon>Dikarya</taxon>
        <taxon>Ascomycota</taxon>
        <taxon>Pezizomycotina</taxon>
        <taxon>Sordariomycetes</taxon>
        <taxon>Sordariomycetidae</taxon>
        <taxon>Sordariales</taxon>
        <taxon>Lasiosphaeriaceae</taxon>
        <taxon>Bombardia</taxon>
    </lineage>
</organism>
<evidence type="ECO:0000256" key="2">
    <source>
        <dbReference type="SAM" id="SignalP"/>
    </source>
</evidence>
<feature type="chain" id="PRO_5041462235" description="Extracellular serine-rich protein" evidence="2">
    <location>
        <begin position="25"/>
        <end position="230"/>
    </location>
</feature>
<keyword evidence="4" id="KW-1185">Reference proteome</keyword>
<sequence>MSFSTFSLSKLALVAAAFVSQVTATTVRIDVSTDGDAGPTRLVFTPNTTTAAVGDVLEYHYHGATHSVAMSDFDSPCNPAKTGGFFSGVFSTVAEENPNVFRVTVNSTDPIFYYCTVAGHCQAGMAGVVNPTSDQTLVAYKANAKSTTSSAPAGVFGGEVVAAGADSGSSSSSTPSSSTTSAPSASGAGSATTTSSAPSATETEKKNGAATLTASLVTILGAIGAAVLMA</sequence>
<comment type="caution">
    <text evidence="3">The sequence shown here is derived from an EMBL/GenBank/DDBJ whole genome shotgun (WGS) entry which is preliminary data.</text>
</comment>
<keyword evidence="2" id="KW-0732">Signal</keyword>
<dbReference type="SUPFAM" id="SSF49503">
    <property type="entry name" value="Cupredoxins"/>
    <property type="match status" value="1"/>
</dbReference>
<evidence type="ECO:0000313" key="3">
    <source>
        <dbReference type="EMBL" id="KAK0625077.1"/>
    </source>
</evidence>
<dbReference type="InterPro" id="IPR008972">
    <property type="entry name" value="Cupredoxin"/>
</dbReference>
<evidence type="ECO:0000313" key="4">
    <source>
        <dbReference type="Proteomes" id="UP001174934"/>
    </source>
</evidence>
<dbReference type="InterPro" id="IPR052953">
    <property type="entry name" value="Ser-rich/MCO-related"/>
</dbReference>
<dbReference type="EMBL" id="JAULSR010000003">
    <property type="protein sequence ID" value="KAK0625077.1"/>
    <property type="molecule type" value="Genomic_DNA"/>
</dbReference>
<dbReference type="AlphaFoldDB" id="A0AA39X156"/>
<accession>A0AA39X156</accession>
<evidence type="ECO:0008006" key="5">
    <source>
        <dbReference type="Google" id="ProtNLM"/>
    </source>
</evidence>
<dbReference type="PANTHER" id="PTHR34883">
    <property type="entry name" value="SERINE-RICH PROTEIN, PUTATIVE-RELATED-RELATED"/>
    <property type="match status" value="1"/>
</dbReference>
<gene>
    <name evidence="3" type="ORF">B0T17DRAFT_608125</name>
</gene>
<dbReference type="Proteomes" id="UP001174934">
    <property type="component" value="Unassembled WGS sequence"/>
</dbReference>